<evidence type="ECO:0000313" key="7">
    <source>
        <dbReference type="EMBL" id="SSX06990.1"/>
    </source>
</evidence>
<dbReference type="GO" id="GO:0016197">
    <property type="term" value="P:endosomal transport"/>
    <property type="evidence" value="ECO:0007669"/>
    <property type="project" value="TreeGrafter"/>
</dbReference>
<dbReference type="FunFam" id="3.30.40.10:FF:000084">
    <property type="entry name" value="Zinc finger, FYVE domain-containing 9b"/>
    <property type="match status" value="1"/>
</dbReference>
<sequence>MDCLVDIDKLIDDLEDDETSEKAVTSNTNDNKKLIENSSNIKVSPVKNEFVPVSNVFSSLNDYVNAGKDIESTQPDYYEGKGVAAATATNNKVHHKFTNPNYAYGDNDYSTSDSEELEEIVRRRSGNDSHDASNNLTFSDTSTSSTSGTTTTSGPESLENSENENYPIKSGHHDDADQTDQEKLIDDGKEPKQQTTNIPENVSYGSCPVPQDPMSLSNTFSNDVTNFEGMSSISSMVEITSNYKKLKSDCKEENSCTINEKLERDVASLTSDFLACGLEFEEVKNLPDTEKTDKKPIGFESTMDDVSDTELESYLQELEEETQGNNGNDAENEIDKKIEANSDPSTGETCEEKEIDEGDNVSKASTIEFNEMRTKEKLQDFEAEQEPIDVETKSIVDTHEEIQKPDIEPAMFQSLDSLRFADSATTEQKTTEGSSDEISQDKKSEEGPIFEEVVLGANSVKQEQVEPNSNEMQKEEEKEVIENEVTSEDNKNLPSNEDTQENLSKTRPTSLDIQNVTSPVEAELAETLDKDSNTVQIASPGHTPPPTVTSRISQENDPGMTSSSSEDYSTPMSSSLNTNVNESNPSSRLDMLSAQLGKVAPYWVPDNMTNNCMQCDTKFSLIKRRHHCRSCGQLLCSACCCMKAKLEYMEDQEVRICIQCDHILSRREAEISNDGNSNEPRQPNPNNPMEYCSVIPPHQQVSVASASAPISVMVPVGVLKREGQSKGNRKDRNVIFSDGIRPGCDLTELDSNWDAKTGDSNSGSKRSKNRVQTPPGTNLHEKQFKINIKLPPMDPDNKSYIPKKENAIPPIYTQTKTEYKFTDVTNDAALITRLHTETLRFAVQRNFYVFVKVVKLVCCVNKTVINFTTKGLHHVGQDEIVILLELDETNLIPKDVFLHLNDIYNEADKGNTITELGFSMPKTQNFLGSKEHGGFLFIRPSFQCLQNITVPESPYLIGVLIHRWEVPWAKIFPLRLMLRLGALYRYYPTPHISVRKRDSVYAEIAQTIINFLADFRTYSYTIPTIRGMYIHMEDRKTSVLIPRNRYDQIMKAINNSSDHILAMAANFSKKADGHLVCIQNTEANSPEQLHSYSTQAINIQGQPRKVTGASFIVLNGALKSSSGLSGKCNIVEDGLMVQIPSAKMLSIRDALKNMKDVDIICGPVDADPSMTETVTFQWTENDLNFNIGVFSPIDKRDLSGVPSIRCHNSLLYSNVNHSIRWTEVFIIKSDDDSAHGRDPVDIPRVAEQIARNTCQALVSFLNLLAANDLVKIGLRVTLDPENVCFEAGSQHNKLAPLYMNALDNELVPTLHRQAGNLHIDTPIILELIFHILDK</sequence>
<feature type="compositionally biased region" description="Polar residues" evidence="5">
    <location>
        <begin position="423"/>
        <end position="437"/>
    </location>
</feature>
<dbReference type="GO" id="GO:0031901">
    <property type="term" value="C:early endosome membrane"/>
    <property type="evidence" value="ECO:0007669"/>
    <property type="project" value="TreeGrafter"/>
</dbReference>
<dbReference type="SMART" id="SM01422">
    <property type="entry name" value="SARA"/>
    <property type="match status" value="1"/>
</dbReference>
<dbReference type="InterPro" id="IPR013083">
    <property type="entry name" value="Znf_RING/FYVE/PHD"/>
</dbReference>
<evidence type="ECO:0000256" key="2">
    <source>
        <dbReference type="ARBA" id="ARBA00022771"/>
    </source>
</evidence>
<feature type="compositionally biased region" description="Polar residues" evidence="5">
    <location>
        <begin position="459"/>
        <end position="468"/>
    </location>
</feature>
<feature type="compositionally biased region" description="Acidic residues" evidence="5">
    <location>
        <begin position="349"/>
        <end position="359"/>
    </location>
</feature>
<feature type="compositionally biased region" description="Polar residues" evidence="5">
    <location>
        <begin position="154"/>
        <end position="164"/>
    </location>
</feature>
<dbReference type="Gene3D" id="3.30.500.40">
    <property type="match status" value="1"/>
</dbReference>
<protein>
    <submittedName>
        <fullName evidence="8">CSON014402 protein</fullName>
    </submittedName>
</protein>
<evidence type="ECO:0000313" key="8">
    <source>
        <dbReference type="EMBL" id="SSX27334.1"/>
    </source>
</evidence>
<feature type="domain" description="FYVE-type" evidence="6">
    <location>
        <begin position="606"/>
        <end position="665"/>
    </location>
</feature>
<feature type="region of interest" description="Disordered" evidence="5">
    <location>
        <begin position="529"/>
        <end position="586"/>
    </location>
</feature>
<dbReference type="InterPro" id="IPR022557">
    <property type="entry name" value="SARA-like_C"/>
</dbReference>
<dbReference type="CDD" id="cd15729">
    <property type="entry name" value="FYVE_endofin"/>
    <property type="match status" value="1"/>
</dbReference>
<keyword evidence="1" id="KW-0479">Metal-binding</keyword>
<feature type="compositionally biased region" description="Basic and acidic residues" evidence="5">
    <location>
        <begin position="390"/>
        <end position="407"/>
    </location>
</feature>
<organism evidence="8">
    <name type="scientific">Culicoides sonorensis</name>
    <name type="common">Biting midge</name>
    <dbReference type="NCBI Taxonomy" id="179676"/>
    <lineage>
        <taxon>Eukaryota</taxon>
        <taxon>Metazoa</taxon>
        <taxon>Ecdysozoa</taxon>
        <taxon>Arthropoda</taxon>
        <taxon>Hexapoda</taxon>
        <taxon>Insecta</taxon>
        <taxon>Pterygota</taxon>
        <taxon>Neoptera</taxon>
        <taxon>Endopterygota</taxon>
        <taxon>Diptera</taxon>
        <taxon>Nematocera</taxon>
        <taxon>Chironomoidea</taxon>
        <taxon>Ceratopogonidae</taxon>
        <taxon>Ceratopogoninae</taxon>
        <taxon>Culicoides</taxon>
        <taxon>Monoculicoides</taxon>
    </lineage>
</organism>
<dbReference type="Pfam" id="PF11409">
    <property type="entry name" value="SARA"/>
    <property type="match status" value="1"/>
</dbReference>
<feature type="compositionally biased region" description="Basic and acidic residues" evidence="5">
    <location>
        <begin position="472"/>
        <end position="481"/>
    </location>
</feature>
<accession>A0A336MAG3</accession>
<dbReference type="Pfam" id="PF11979">
    <property type="entry name" value="SARA_C"/>
    <property type="match status" value="1"/>
</dbReference>
<feature type="compositionally biased region" description="Polar residues" evidence="5">
    <location>
        <begin position="758"/>
        <end position="776"/>
    </location>
</feature>
<feature type="compositionally biased region" description="Basic and acidic residues" evidence="5">
    <location>
        <begin position="119"/>
        <end position="131"/>
    </location>
</feature>
<dbReference type="SMART" id="SM01421">
    <property type="entry name" value="DUF3480"/>
    <property type="match status" value="1"/>
</dbReference>
<keyword evidence="3" id="KW-0862">Zinc</keyword>
<evidence type="ECO:0000256" key="1">
    <source>
        <dbReference type="ARBA" id="ARBA00022723"/>
    </source>
</evidence>
<reference evidence="7" key="1">
    <citation type="submission" date="2018-04" db="EMBL/GenBank/DDBJ databases">
        <authorList>
            <person name="Go L.Y."/>
            <person name="Mitchell J.A."/>
        </authorList>
    </citation>
    <scope>NUCLEOTIDE SEQUENCE</scope>
    <source>
        <tissue evidence="7">Whole organism</tissue>
    </source>
</reference>
<name>A0A336MAG3_CULSO</name>
<dbReference type="InterPro" id="IPR024608">
    <property type="entry name" value="SARA-like_SBD"/>
</dbReference>
<feature type="compositionally biased region" description="Polar residues" evidence="5">
    <location>
        <begin position="492"/>
        <end position="516"/>
    </location>
</feature>
<reference evidence="8" key="2">
    <citation type="submission" date="2018-07" db="EMBL/GenBank/DDBJ databases">
        <authorList>
            <person name="Quirk P.G."/>
            <person name="Krulwich T.A."/>
        </authorList>
    </citation>
    <scope>NUCLEOTIDE SEQUENCE</scope>
</reference>
<feature type="region of interest" description="Disordered" evidence="5">
    <location>
        <begin position="671"/>
        <end position="690"/>
    </location>
</feature>
<dbReference type="GO" id="GO:0008270">
    <property type="term" value="F:zinc ion binding"/>
    <property type="evidence" value="ECO:0007669"/>
    <property type="project" value="UniProtKB-KW"/>
</dbReference>
<dbReference type="InterPro" id="IPR011011">
    <property type="entry name" value="Znf_FYVE_PHD"/>
</dbReference>
<dbReference type="PROSITE" id="PS50178">
    <property type="entry name" value="ZF_FYVE"/>
    <property type="match status" value="1"/>
</dbReference>
<feature type="compositionally biased region" description="Low complexity" evidence="5">
    <location>
        <begin position="137"/>
        <end position="153"/>
    </location>
</feature>
<keyword evidence="2 4" id="KW-0863">Zinc-finger</keyword>
<dbReference type="Gene3D" id="3.30.40.10">
    <property type="entry name" value="Zinc/RING finger domain, C3HC4 (zinc finger)"/>
    <property type="match status" value="1"/>
</dbReference>
<dbReference type="PANTHER" id="PTHR46319">
    <property type="entry name" value="ZINC FINGER FYVE DOMAIN-CONTAINING PROTEIN"/>
    <property type="match status" value="1"/>
</dbReference>
<evidence type="ECO:0000259" key="6">
    <source>
        <dbReference type="PROSITE" id="PS50178"/>
    </source>
</evidence>
<evidence type="ECO:0000256" key="5">
    <source>
        <dbReference type="SAM" id="MobiDB-lite"/>
    </source>
</evidence>
<dbReference type="SMART" id="SM00064">
    <property type="entry name" value="FYVE"/>
    <property type="match status" value="1"/>
</dbReference>
<feature type="compositionally biased region" description="Polar residues" evidence="5">
    <location>
        <begin position="548"/>
        <end position="586"/>
    </location>
</feature>
<proteinExistence type="predicted"/>
<dbReference type="Gene3D" id="3.30.1360.220">
    <property type="entry name" value="Domain of unknown function (DUF3480), N-terminal subdomain"/>
    <property type="match status" value="2"/>
</dbReference>
<gene>
    <name evidence="8" type="primary">CSON014402</name>
</gene>
<evidence type="ECO:0000256" key="3">
    <source>
        <dbReference type="ARBA" id="ARBA00022833"/>
    </source>
</evidence>
<feature type="region of interest" description="Disordered" evidence="5">
    <location>
        <begin position="747"/>
        <end position="780"/>
    </location>
</feature>
<dbReference type="SUPFAM" id="SSF57903">
    <property type="entry name" value="FYVE/PHD zinc finger"/>
    <property type="match status" value="1"/>
</dbReference>
<dbReference type="InterPro" id="IPR000306">
    <property type="entry name" value="Znf_FYVE"/>
</dbReference>
<dbReference type="EMBL" id="UFQS01000799">
    <property type="protein sequence ID" value="SSX06990.1"/>
    <property type="molecule type" value="Genomic_DNA"/>
</dbReference>
<dbReference type="EMBL" id="UFQT01000799">
    <property type="protein sequence ID" value="SSX27334.1"/>
    <property type="molecule type" value="Genomic_DNA"/>
</dbReference>
<dbReference type="PANTHER" id="PTHR46319:SF3">
    <property type="entry name" value="ZINC FINGER FYVE DOMAIN-CONTAINING PROTEIN"/>
    <property type="match status" value="1"/>
</dbReference>
<dbReference type="VEuPathDB" id="VectorBase:CSON014402"/>
<feature type="region of interest" description="Disordered" evidence="5">
    <location>
        <begin position="96"/>
        <end position="179"/>
    </location>
</feature>
<dbReference type="Gene3D" id="4.10.720.10">
    <property type="entry name" value="Smad anchor for receptor activation, Smad-binding domain"/>
    <property type="match status" value="1"/>
</dbReference>
<feature type="compositionally biased region" description="Basic and acidic residues" evidence="5">
    <location>
        <begin position="370"/>
        <end position="380"/>
    </location>
</feature>
<evidence type="ECO:0000256" key="4">
    <source>
        <dbReference type="PROSITE-ProRule" id="PRU00091"/>
    </source>
</evidence>
<dbReference type="Pfam" id="PF01363">
    <property type="entry name" value="FYVE"/>
    <property type="match status" value="1"/>
</dbReference>
<dbReference type="InterPro" id="IPR037145">
    <property type="entry name" value="SARA_Smad-bd_sf"/>
</dbReference>
<dbReference type="InterPro" id="IPR017455">
    <property type="entry name" value="Znf_FYVE-rel"/>
</dbReference>
<feature type="region of interest" description="Disordered" evidence="5">
    <location>
        <begin position="317"/>
        <end position="516"/>
    </location>
</feature>